<protein>
    <submittedName>
        <fullName evidence="1">Uncharacterized protein</fullName>
    </submittedName>
</protein>
<gene>
    <name evidence="1" type="ORF">OUZ56_028120</name>
</gene>
<name>A0ABR0B2X0_9CRUS</name>
<sequence length="109" mass="12473">MAGRDFFFRHFWSTTGLGNFDCLLLITSSSNTMNPSIIPTKTIWRSSSPDGFAEEAPRTTTRQEMLSFRQGYPKGYVETNAFPKQCHVKEDGHRDYCSDRKGKETRSPL</sequence>
<dbReference type="Proteomes" id="UP001234178">
    <property type="component" value="Unassembled WGS sequence"/>
</dbReference>
<proteinExistence type="predicted"/>
<keyword evidence="2" id="KW-1185">Reference proteome</keyword>
<reference evidence="1 2" key="1">
    <citation type="journal article" date="2023" name="Nucleic Acids Res.">
        <title>The hologenome of Daphnia magna reveals possible DNA methylation and microbiome-mediated evolution of the host genome.</title>
        <authorList>
            <person name="Chaturvedi A."/>
            <person name="Li X."/>
            <person name="Dhandapani V."/>
            <person name="Marshall H."/>
            <person name="Kissane S."/>
            <person name="Cuenca-Cambronero M."/>
            <person name="Asole G."/>
            <person name="Calvet F."/>
            <person name="Ruiz-Romero M."/>
            <person name="Marangio P."/>
            <person name="Guigo R."/>
            <person name="Rago D."/>
            <person name="Mirbahai L."/>
            <person name="Eastwood N."/>
            <person name="Colbourne J.K."/>
            <person name="Zhou J."/>
            <person name="Mallon E."/>
            <person name="Orsini L."/>
        </authorList>
    </citation>
    <scope>NUCLEOTIDE SEQUENCE [LARGE SCALE GENOMIC DNA]</scope>
    <source>
        <strain evidence="1">LRV0_1</strain>
    </source>
</reference>
<evidence type="ECO:0000313" key="1">
    <source>
        <dbReference type="EMBL" id="KAK4036049.1"/>
    </source>
</evidence>
<dbReference type="EMBL" id="JAOYFB010000040">
    <property type="protein sequence ID" value="KAK4036049.1"/>
    <property type="molecule type" value="Genomic_DNA"/>
</dbReference>
<organism evidence="1 2">
    <name type="scientific">Daphnia magna</name>
    <dbReference type="NCBI Taxonomy" id="35525"/>
    <lineage>
        <taxon>Eukaryota</taxon>
        <taxon>Metazoa</taxon>
        <taxon>Ecdysozoa</taxon>
        <taxon>Arthropoda</taxon>
        <taxon>Crustacea</taxon>
        <taxon>Branchiopoda</taxon>
        <taxon>Diplostraca</taxon>
        <taxon>Cladocera</taxon>
        <taxon>Anomopoda</taxon>
        <taxon>Daphniidae</taxon>
        <taxon>Daphnia</taxon>
    </lineage>
</organism>
<accession>A0ABR0B2X0</accession>
<comment type="caution">
    <text evidence="1">The sequence shown here is derived from an EMBL/GenBank/DDBJ whole genome shotgun (WGS) entry which is preliminary data.</text>
</comment>
<evidence type="ECO:0000313" key="2">
    <source>
        <dbReference type="Proteomes" id="UP001234178"/>
    </source>
</evidence>